<feature type="transmembrane region" description="Helical" evidence="1">
    <location>
        <begin position="358"/>
        <end position="379"/>
    </location>
</feature>
<keyword evidence="1 2" id="KW-0812">Transmembrane</keyword>
<feature type="transmembrane region" description="Helical" evidence="1">
    <location>
        <begin position="168"/>
        <end position="191"/>
    </location>
</feature>
<dbReference type="Proteomes" id="UP000295830">
    <property type="component" value="Unassembled WGS sequence"/>
</dbReference>
<keyword evidence="1" id="KW-0407">Ion channel</keyword>
<evidence type="ECO:0000256" key="1">
    <source>
        <dbReference type="RuleBase" id="RU369025"/>
    </source>
</evidence>
<dbReference type="GO" id="GO:0008381">
    <property type="term" value="F:mechanosensitive monoatomic ion channel activity"/>
    <property type="evidence" value="ECO:0007669"/>
    <property type="project" value="InterPro"/>
</dbReference>
<keyword evidence="1" id="KW-0997">Cell inner membrane</keyword>
<dbReference type="GO" id="GO:0005886">
    <property type="term" value="C:plasma membrane"/>
    <property type="evidence" value="ECO:0007669"/>
    <property type="project" value="UniProtKB-SubCell"/>
</dbReference>
<proteinExistence type="inferred from homology"/>
<keyword evidence="1" id="KW-0813">Transport</keyword>
<dbReference type="NCBIfam" id="NF033912">
    <property type="entry name" value="msc"/>
    <property type="match status" value="1"/>
</dbReference>
<dbReference type="PANTHER" id="PTHR30221:SF1">
    <property type="entry name" value="SMALL-CONDUCTANCE MECHANOSENSITIVE CHANNEL"/>
    <property type="match status" value="1"/>
</dbReference>
<comment type="caution">
    <text evidence="1">Lacks conserved residue(s) required for the propagation of feature annotation.</text>
</comment>
<keyword evidence="1" id="KW-1003">Cell membrane</keyword>
<dbReference type="PANTHER" id="PTHR30221">
    <property type="entry name" value="SMALL-CONDUCTANCE MECHANOSENSITIVE CHANNEL"/>
    <property type="match status" value="1"/>
</dbReference>
<feature type="transmembrane region" description="Helical" evidence="1">
    <location>
        <begin position="391"/>
        <end position="412"/>
    </location>
</feature>
<organism evidence="2 3">
    <name type="scientific">Halospina denitrificans</name>
    <dbReference type="NCBI Taxonomy" id="332522"/>
    <lineage>
        <taxon>Bacteria</taxon>
        <taxon>Pseudomonadati</taxon>
        <taxon>Pseudomonadota</taxon>
        <taxon>Gammaproteobacteria</taxon>
        <taxon>Halospina</taxon>
    </lineage>
</organism>
<dbReference type="InterPro" id="IPR008910">
    <property type="entry name" value="MSC_TM_helix"/>
</dbReference>
<accession>A0A4R7K0B6</accession>
<feature type="transmembrane region" description="Helical" evidence="1">
    <location>
        <begin position="113"/>
        <end position="134"/>
    </location>
</feature>
<dbReference type="OrthoDB" id="1411407at2"/>
<feature type="transmembrane region" description="Helical" evidence="1">
    <location>
        <begin position="73"/>
        <end position="93"/>
    </location>
</feature>
<dbReference type="Pfam" id="PF05552">
    <property type="entry name" value="MS_channel_1st_1"/>
    <property type="match status" value="4"/>
</dbReference>
<sequence length="508" mass="54480">METWSDFGQFIAQYGLNVLAAIVILVVGWIIAWVLSALVGRGLKHTSIHERIAEHVAGDETGAVQIENWTKRLVFAVLMLFVLIAVFEALLLQSVTGPLSEMLTVVLDYIPRIAGALVLILLAWGLATLLRAVLSRSIGAMRLDERLNETTEITHQGPTLAQTISNTVYWLVFLLFLPAVLGALELQGLLAPVETMLQKILNYLPNIAVAALIFVIGWLAARFVRRIVTQFLEAGRVNTLAERYGMTRALGDNYSAAQAVGTIVYILILLPVVVAGLHALQLDALTNPVQNVLAIILDAIPAIFAAAVLVTLAYFVGRFVSGLIAELLGATSFDRQMQKLGVRTEQVEETGGRTPSQLVGSLTLIAIMLFAAMEALSLLQFEHVAVLIADMLMFFGQVLVGLIVIGLGFFLANLAGNTIRANASQYAERLALIARVAIIALAIAMGLNQMGFGEEIINLAFGLVLGSVAVAAAIAFGLGGRDLAARELENWRGGGSKSSSGSTRKKST</sequence>
<comment type="subcellular location">
    <subcellularLocation>
        <location evidence="1">Cell inner membrane</location>
        <topology evidence="1">Multi-pass membrane protein</topology>
    </subcellularLocation>
</comment>
<reference evidence="2 3" key="1">
    <citation type="submission" date="2019-03" db="EMBL/GenBank/DDBJ databases">
        <title>Genomic Encyclopedia of Type Strains, Phase IV (KMG-IV): sequencing the most valuable type-strain genomes for metagenomic binning, comparative biology and taxonomic classification.</title>
        <authorList>
            <person name="Goeker M."/>
        </authorList>
    </citation>
    <scope>NUCLEOTIDE SEQUENCE [LARGE SCALE GENOMIC DNA]</scope>
    <source>
        <strain evidence="2 3">DSM 15505</strain>
    </source>
</reference>
<evidence type="ECO:0000313" key="2">
    <source>
        <dbReference type="EMBL" id="TDT44270.1"/>
    </source>
</evidence>
<keyword evidence="3" id="KW-1185">Reference proteome</keyword>
<protein>
    <recommendedName>
        <fullName evidence="1">Small-conductance mechanosensitive channel</fullName>
    </recommendedName>
</protein>
<dbReference type="InterPro" id="IPR045275">
    <property type="entry name" value="MscS_archaea/bacteria_type"/>
</dbReference>
<comment type="similarity">
    <text evidence="1">Belongs to the MscS (TC 1.A.23) family.</text>
</comment>
<keyword evidence="1" id="KW-1133">Transmembrane helix</keyword>
<name>A0A4R7K0B6_9GAMM</name>
<dbReference type="Gene3D" id="1.10.287.1260">
    <property type="match status" value="1"/>
</dbReference>
<feature type="transmembrane region" description="Helical" evidence="1">
    <location>
        <begin position="456"/>
        <end position="478"/>
    </location>
</feature>
<evidence type="ECO:0000313" key="3">
    <source>
        <dbReference type="Proteomes" id="UP000295830"/>
    </source>
</evidence>
<dbReference type="AlphaFoldDB" id="A0A4R7K0B6"/>
<feature type="transmembrane region" description="Helical" evidence="1">
    <location>
        <begin position="292"/>
        <end position="316"/>
    </location>
</feature>
<comment type="function">
    <text evidence="1">Mechanosensitive channel that participates in the regulation of osmotic pressure changes within the cell, opening in response to stretch forces in the membrane lipid bilayer, without the need for other proteins. Contributes to normal resistance to hypoosmotic shock. Forms an ion channel of 1.0 nanosiemens conductance with a slight preference for anions.</text>
</comment>
<feature type="transmembrane region" description="Helical" evidence="1">
    <location>
        <begin position="14"/>
        <end position="39"/>
    </location>
</feature>
<dbReference type="RefSeq" id="WP_133734666.1">
    <property type="nucleotide sequence ID" value="NZ_SOAX01000001.1"/>
</dbReference>
<keyword evidence="1" id="KW-0406">Ion transport</keyword>
<comment type="caution">
    <text evidence="2">The sequence shown here is derived from an EMBL/GenBank/DDBJ whole genome shotgun (WGS) entry which is preliminary data.</text>
</comment>
<keyword evidence="1" id="KW-0472">Membrane</keyword>
<comment type="subunit">
    <text evidence="1">Homoheptamer.</text>
</comment>
<feature type="transmembrane region" description="Helical" evidence="1">
    <location>
        <begin position="203"/>
        <end position="221"/>
    </location>
</feature>
<feature type="transmembrane region" description="Helical" evidence="1">
    <location>
        <begin position="432"/>
        <end position="450"/>
    </location>
</feature>
<feature type="transmembrane region" description="Helical" evidence="1">
    <location>
        <begin position="256"/>
        <end position="280"/>
    </location>
</feature>
<gene>
    <name evidence="2" type="ORF">DES49_0371</name>
</gene>
<dbReference type="EMBL" id="SOAX01000001">
    <property type="protein sequence ID" value="TDT44270.1"/>
    <property type="molecule type" value="Genomic_DNA"/>
</dbReference>